<proteinExistence type="predicted"/>
<comment type="caution">
    <text evidence="1">The sequence shown here is derived from an EMBL/GenBank/DDBJ whole genome shotgun (WGS) entry which is preliminary data.</text>
</comment>
<protein>
    <submittedName>
        <fullName evidence="1">Uncharacterized protein</fullName>
    </submittedName>
</protein>
<name>A0AAW2G5Y3_9HYME</name>
<organism evidence="1 2">
    <name type="scientific">Cardiocondyla obscurior</name>
    <dbReference type="NCBI Taxonomy" id="286306"/>
    <lineage>
        <taxon>Eukaryota</taxon>
        <taxon>Metazoa</taxon>
        <taxon>Ecdysozoa</taxon>
        <taxon>Arthropoda</taxon>
        <taxon>Hexapoda</taxon>
        <taxon>Insecta</taxon>
        <taxon>Pterygota</taxon>
        <taxon>Neoptera</taxon>
        <taxon>Endopterygota</taxon>
        <taxon>Hymenoptera</taxon>
        <taxon>Apocrita</taxon>
        <taxon>Aculeata</taxon>
        <taxon>Formicoidea</taxon>
        <taxon>Formicidae</taxon>
        <taxon>Myrmicinae</taxon>
        <taxon>Cardiocondyla</taxon>
    </lineage>
</organism>
<accession>A0AAW2G5Y3</accession>
<dbReference type="AlphaFoldDB" id="A0AAW2G5Y3"/>
<reference evidence="1 2" key="1">
    <citation type="submission" date="2023-03" db="EMBL/GenBank/DDBJ databases">
        <title>High recombination rates correlate with genetic variation in Cardiocondyla obscurior ants.</title>
        <authorList>
            <person name="Errbii M."/>
        </authorList>
    </citation>
    <scope>NUCLEOTIDE SEQUENCE [LARGE SCALE GENOMIC DNA]</scope>
    <source>
        <strain evidence="1">Alpha-2009</strain>
        <tissue evidence="1">Whole body</tissue>
    </source>
</reference>
<dbReference type="EMBL" id="JADYXP020000006">
    <property type="protein sequence ID" value="KAL0122606.1"/>
    <property type="molecule type" value="Genomic_DNA"/>
</dbReference>
<dbReference type="Proteomes" id="UP001430953">
    <property type="component" value="Unassembled WGS sequence"/>
</dbReference>
<sequence>MLYRALASVSRTIAPMMERRIRILWRTSFSRHAKVLQGKLSPMQAAQLANQLGGREAVWLAARLVCWLVGWVDLLF</sequence>
<gene>
    <name evidence="1" type="ORF">PUN28_007363</name>
</gene>
<evidence type="ECO:0000313" key="1">
    <source>
        <dbReference type="EMBL" id="KAL0122606.1"/>
    </source>
</evidence>
<keyword evidence="2" id="KW-1185">Reference proteome</keyword>
<evidence type="ECO:0000313" key="2">
    <source>
        <dbReference type="Proteomes" id="UP001430953"/>
    </source>
</evidence>